<evidence type="ECO:0000313" key="2">
    <source>
        <dbReference type="Proteomes" id="UP000887159"/>
    </source>
</evidence>
<accession>A0A8X6SS27</accession>
<gene>
    <name evidence="1" type="ORF">TNCV_2787991</name>
</gene>
<reference evidence="1" key="1">
    <citation type="submission" date="2020-08" db="EMBL/GenBank/DDBJ databases">
        <title>Multicomponent nature underlies the extraordinary mechanical properties of spider dragline silk.</title>
        <authorList>
            <person name="Kono N."/>
            <person name="Nakamura H."/>
            <person name="Mori M."/>
            <person name="Yoshida Y."/>
            <person name="Ohtoshi R."/>
            <person name="Malay A.D."/>
            <person name="Moran D.A.P."/>
            <person name="Tomita M."/>
            <person name="Numata K."/>
            <person name="Arakawa K."/>
        </authorList>
    </citation>
    <scope>NUCLEOTIDE SEQUENCE</scope>
</reference>
<sequence length="91" mass="10234">MMHARINGMNLSGGIYNRPRSWRFTKRRREFFVGGDLSLFTMPIAIKSLEIVYAAIENVDPCCRTDDVPAPHTLFTLTTVATAECPSQKPC</sequence>
<comment type="caution">
    <text evidence="1">The sequence shown here is derived from an EMBL/GenBank/DDBJ whole genome shotgun (WGS) entry which is preliminary data.</text>
</comment>
<protein>
    <submittedName>
        <fullName evidence="1">Uncharacterized protein</fullName>
    </submittedName>
</protein>
<evidence type="ECO:0000313" key="1">
    <source>
        <dbReference type="EMBL" id="GFY16675.1"/>
    </source>
</evidence>
<dbReference type="AlphaFoldDB" id="A0A8X6SS27"/>
<name>A0A8X6SS27_TRICX</name>
<dbReference type="Proteomes" id="UP000887159">
    <property type="component" value="Unassembled WGS sequence"/>
</dbReference>
<dbReference type="EMBL" id="BMAU01021340">
    <property type="protein sequence ID" value="GFY16675.1"/>
    <property type="molecule type" value="Genomic_DNA"/>
</dbReference>
<keyword evidence="2" id="KW-1185">Reference proteome</keyword>
<proteinExistence type="predicted"/>
<organism evidence="1 2">
    <name type="scientific">Trichonephila clavipes</name>
    <name type="common">Golden silk orbweaver</name>
    <name type="synonym">Nephila clavipes</name>
    <dbReference type="NCBI Taxonomy" id="2585209"/>
    <lineage>
        <taxon>Eukaryota</taxon>
        <taxon>Metazoa</taxon>
        <taxon>Ecdysozoa</taxon>
        <taxon>Arthropoda</taxon>
        <taxon>Chelicerata</taxon>
        <taxon>Arachnida</taxon>
        <taxon>Araneae</taxon>
        <taxon>Araneomorphae</taxon>
        <taxon>Entelegynae</taxon>
        <taxon>Araneoidea</taxon>
        <taxon>Nephilidae</taxon>
        <taxon>Trichonephila</taxon>
    </lineage>
</organism>